<dbReference type="EMBL" id="GBRH01245546">
    <property type="protein sequence ID" value="JAD52349.1"/>
    <property type="molecule type" value="Transcribed_RNA"/>
</dbReference>
<evidence type="ECO:0000313" key="1">
    <source>
        <dbReference type="EMBL" id="JAD52349.1"/>
    </source>
</evidence>
<dbReference type="AlphaFoldDB" id="A0A0A9AKW9"/>
<reference evidence="1" key="1">
    <citation type="submission" date="2014-09" db="EMBL/GenBank/DDBJ databases">
        <authorList>
            <person name="Magalhaes I.L.F."/>
            <person name="Oliveira U."/>
            <person name="Santos F.R."/>
            <person name="Vidigal T.H.D.A."/>
            <person name="Brescovit A.D."/>
            <person name="Santos A.J."/>
        </authorList>
    </citation>
    <scope>NUCLEOTIDE SEQUENCE</scope>
    <source>
        <tissue evidence="1">Shoot tissue taken approximately 20 cm above the soil surface</tissue>
    </source>
</reference>
<protein>
    <submittedName>
        <fullName evidence="1">Uncharacterized protein</fullName>
    </submittedName>
</protein>
<sequence>MHLHIVILESTTAGSSSEDEKEGSVANEQMYTSHLNKVKICHFSSQGFNAVSQTYVTSMYRQHP</sequence>
<organism evidence="1">
    <name type="scientific">Arundo donax</name>
    <name type="common">Giant reed</name>
    <name type="synonym">Donax arundinaceus</name>
    <dbReference type="NCBI Taxonomy" id="35708"/>
    <lineage>
        <taxon>Eukaryota</taxon>
        <taxon>Viridiplantae</taxon>
        <taxon>Streptophyta</taxon>
        <taxon>Embryophyta</taxon>
        <taxon>Tracheophyta</taxon>
        <taxon>Spermatophyta</taxon>
        <taxon>Magnoliopsida</taxon>
        <taxon>Liliopsida</taxon>
        <taxon>Poales</taxon>
        <taxon>Poaceae</taxon>
        <taxon>PACMAD clade</taxon>
        <taxon>Arundinoideae</taxon>
        <taxon>Arundineae</taxon>
        <taxon>Arundo</taxon>
    </lineage>
</organism>
<name>A0A0A9AKW9_ARUDO</name>
<reference evidence="1" key="2">
    <citation type="journal article" date="2015" name="Data Brief">
        <title>Shoot transcriptome of the giant reed, Arundo donax.</title>
        <authorList>
            <person name="Barrero R.A."/>
            <person name="Guerrero F.D."/>
            <person name="Moolhuijzen P."/>
            <person name="Goolsby J.A."/>
            <person name="Tidwell J."/>
            <person name="Bellgard S.E."/>
            <person name="Bellgard M.I."/>
        </authorList>
    </citation>
    <scope>NUCLEOTIDE SEQUENCE</scope>
    <source>
        <tissue evidence="1">Shoot tissue taken approximately 20 cm above the soil surface</tissue>
    </source>
</reference>
<proteinExistence type="predicted"/>
<accession>A0A0A9AKW9</accession>